<evidence type="ECO:0000256" key="1">
    <source>
        <dbReference type="ARBA" id="ARBA00006726"/>
    </source>
</evidence>
<dbReference type="InterPro" id="IPR003175">
    <property type="entry name" value="CDI_dom"/>
</dbReference>
<reference evidence="5 6" key="1">
    <citation type="submission" date="2024-05" db="EMBL/GenBank/DDBJ databases">
        <authorList>
            <person name="Wallberg A."/>
        </authorList>
    </citation>
    <scope>NUCLEOTIDE SEQUENCE [LARGE SCALE GENOMIC DNA]</scope>
</reference>
<dbReference type="Proteomes" id="UP001497623">
    <property type="component" value="Unassembled WGS sequence"/>
</dbReference>
<organism evidence="5 6">
    <name type="scientific">Meganyctiphanes norvegica</name>
    <name type="common">Northern krill</name>
    <name type="synonym">Thysanopoda norvegica</name>
    <dbReference type="NCBI Taxonomy" id="48144"/>
    <lineage>
        <taxon>Eukaryota</taxon>
        <taxon>Metazoa</taxon>
        <taxon>Ecdysozoa</taxon>
        <taxon>Arthropoda</taxon>
        <taxon>Crustacea</taxon>
        <taxon>Multicrustacea</taxon>
        <taxon>Malacostraca</taxon>
        <taxon>Eumalacostraca</taxon>
        <taxon>Eucarida</taxon>
        <taxon>Euphausiacea</taxon>
        <taxon>Euphausiidae</taxon>
        <taxon>Meganyctiphanes</taxon>
    </lineage>
</organism>
<dbReference type="GO" id="GO:0005634">
    <property type="term" value="C:nucleus"/>
    <property type="evidence" value="ECO:0007669"/>
    <property type="project" value="InterPro"/>
</dbReference>
<dbReference type="Gene3D" id="4.10.365.10">
    <property type="entry name" value="p27"/>
    <property type="match status" value="1"/>
</dbReference>
<name>A0AAV2S7C7_MEGNR</name>
<keyword evidence="6" id="KW-1185">Reference proteome</keyword>
<comment type="caution">
    <text evidence="5">The sequence shown here is derived from an EMBL/GenBank/DDBJ whole genome shotgun (WGS) entry which is preliminary data.</text>
</comment>
<evidence type="ECO:0000313" key="5">
    <source>
        <dbReference type="EMBL" id="CAL4170166.1"/>
    </source>
</evidence>
<sequence>MALTHRKANEPLRSIIGQRLNPAGGGSAKRALSFLGSNNRRENLRLAESLLTISASEFRTKWNFDPIAETPLPQGQFLWKPVKPTLQVPLVAVKLATAVRPQTESEADLAACFKLPQKEVVTKLNDENIQVYYKDSVNSINQDMEHTDQTCKEVRCLSIEETCMHKQLCPDSGNNNSLSINKQLCPDSENNNSLIINKQLCPGSENNNSLSINEQLCPDSENNNSLSINKQLCPDSENNNSLSINEQLCPNSENNNSLSINKQLCPDSENNNSLSINEQLCPDSENNNSLSINKQLCSGSENAKLLSINKQFCHGIENNNLLSMSKKRCPNSENNNSSSINKQICLDSENNNLLRINKQLCSISDYDNSSSLNKQPCLNNENNNSLTNIVKTNKEMDTNKPCKLSTSANQRQSVITEFLVASKRSMPSSSVSRVAASTVTSKSFGRTTPPPAKIQRNMSADGDVS</sequence>
<feature type="compositionally biased region" description="Low complexity" evidence="3">
    <location>
        <begin position="425"/>
        <end position="443"/>
    </location>
</feature>
<comment type="similarity">
    <text evidence="1">Belongs to the CDI family.</text>
</comment>
<feature type="domain" description="Cyclin-dependent kinase inhibitor" evidence="4">
    <location>
        <begin position="49"/>
        <end position="82"/>
    </location>
</feature>
<evidence type="ECO:0000256" key="2">
    <source>
        <dbReference type="ARBA" id="ARBA00023013"/>
    </source>
</evidence>
<dbReference type="InterPro" id="IPR044898">
    <property type="entry name" value="CDI_dom_sf"/>
</dbReference>
<evidence type="ECO:0000313" key="6">
    <source>
        <dbReference type="Proteomes" id="UP001497623"/>
    </source>
</evidence>
<dbReference type="AlphaFoldDB" id="A0AAV2S7C7"/>
<dbReference type="GO" id="GO:0051726">
    <property type="term" value="P:regulation of cell cycle"/>
    <property type="evidence" value="ECO:0007669"/>
    <property type="project" value="InterPro"/>
</dbReference>
<keyword evidence="2" id="KW-0649">Protein kinase inhibitor</keyword>
<protein>
    <recommendedName>
        <fullName evidence="4">Cyclin-dependent kinase inhibitor domain-containing protein</fullName>
    </recommendedName>
</protein>
<gene>
    <name evidence="5" type="ORF">MNOR_LOCUS33962</name>
</gene>
<accession>A0AAV2S7C7</accession>
<evidence type="ECO:0000259" key="4">
    <source>
        <dbReference type="Pfam" id="PF02234"/>
    </source>
</evidence>
<dbReference type="EMBL" id="CAXKWB010050663">
    <property type="protein sequence ID" value="CAL4170166.1"/>
    <property type="molecule type" value="Genomic_DNA"/>
</dbReference>
<proteinExistence type="inferred from homology"/>
<dbReference type="GO" id="GO:0004861">
    <property type="term" value="F:cyclin-dependent protein serine/threonine kinase inhibitor activity"/>
    <property type="evidence" value="ECO:0007669"/>
    <property type="project" value="InterPro"/>
</dbReference>
<feature type="region of interest" description="Disordered" evidence="3">
    <location>
        <begin position="425"/>
        <end position="465"/>
    </location>
</feature>
<dbReference type="Pfam" id="PF02234">
    <property type="entry name" value="CDI"/>
    <property type="match status" value="1"/>
</dbReference>
<evidence type="ECO:0000256" key="3">
    <source>
        <dbReference type="SAM" id="MobiDB-lite"/>
    </source>
</evidence>